<dbReference type="AlphaFoldDB" id="A0A328BKF5"/>
<comment type="caution">
    <text evidence="1">The sequence shown here is derived from an EMBL/GenBank/DDBJ whole genome shotgun (WGS) entry which is preliminary data.</text>
</comment>
<dbReference type="Gene3D" id="3.40.50.2300">
    <property type="match status" value="2"/>
</dbReference>
<evidence type="ECO:0000313" key="1">
    <source>
        <dbReference type="EMBL" id="RAK67109.1"/>
    </source>
</evidence>
<name>A0A328BKF5_9BACT</name>
<keyword evidence="2" id="KW-1185">Reference proteome</keyword>
<dbReference type="PIRSF" id="PIRSF029416">
    <property type="entry name" value="UCP029416_PTP"/>
    <property type="match status" value="1"/>
</dbReference>
<accession>A0A328BKF5</accession>
<protein>
    <submittedName>
        <fullName evidence="1">Phosphotyrosine protein phosphatase</fullName>
    </submittedName>
</protein>
<dbReference type="EMBL" id="QHKM01000003">
    <property type="protein sequence ID" value="RAK67109.1"/>
    <property type="molecule type" value="Genomic_DNA"/>
</dbReference>
<sequence>MPEQPLKLLFVCTVSHMRSATAHEIYRDDPRFEVRSAGTSDLARQVLTPELLAWADAVVVMEKHHRQHIRKHFPQVYRHKRIVCPYLPDDYLYMEPQLLTALRERVEDVYRRGLLRILPPEPLE</sequence>
<evidence type="ECO:0000313" key="2">
    <source>
        <dbReference type="Proteomes" id="UP000248553"/>
    </source>
</evidence>
<dbReference type="Proteomes" id="UP000248553">
    <property type="component" value="Unassembled WGS sequence"/>
</dbReference>
<dbReference type="SUPFAM" id="SSF52788">
    <property type="entry name" value="Phosphotyrosine protein phosphatases I"/>
    <property type="match status" value="1"/>
</dbReference>
<dbReference type="InterPro" id="IPR016919">
    <property type="entry name" value="UCP029416_PTP"/>
</dbReference>
<proteinExistence type="predicted"/>
<organism evidence="1 2">
    <name type="scientific">Hymenobacter edaphi</name>
    <dbReference type="NCBI Taxonomy" id="2211146"/>
    <lineage>
        <taxon>Bacteria</taxon>
        <taxon>Pseudomonadati</taxon>
        <taxon>Bacteroidota</taxon>
        <taxon>Cytophagia</taxon>
        <taxon>Cytophagales</taxon>
        <taxon>Hymenobacteraceae</taxon>
        <taxon>Hymenobacter</taxon>
    </lineage>
</organism>
<dbReference type="OrthoDB" id="7210484at2"/>
<reference evidence="2" key="1">
    <citation type="submission" date="2018-05" db="EMBL/GenBank/DDBJ databases">
        <authorList>
            <person name="Nie L."/>
        </authorList>
    </citation>
    <scope>NUCLEOTIDE SEQUENCE [LARGE SCALE GENOMIC DNA]</scope>
    <source>
        <strain evidence="2">NL</strain>
    </source>
</reference>
<dbReference type="InterPro" id="IPR036196">
    <property type="entry name" value="Ptyr_pPase_sf"/>
</dbReference>
<gene>
    <name evidence="1" type="ORF">DLM85_12995</name>
</gene>
<dbReference type="RefSeq" id="WP_111478530.1">
    <property type="nucleotide sequence ID" value="NZ_QHKM01000003.1"/>
</dbReference>